<dbReference type="RefSeq" id="WP_126692738.1">
    <property type="nucleotide sequence ID" value="NZ_RXOF01000004.1"/>
</dbReference>
<dbReference type="EMBL" id="RXOF01000004">
    <property type="protein sequence ID" value="RTQ50670.1"/>
    <property type="molecule type" value="Genomic_DNA"/>
</dbReference>
<proteinExistence type="predicted"/>
<evidence type="ECO:0000313" key="3">
    <source>
        <dbReference type="EMBL" id="RTQ50670.1"/>
    </source>
</evidence>
<sequence>MKQLYTLLLALLCSGFVQAQQYCVDQIRTVTTEWNNSQSSNTWNWTTQFYNDVYIKNRPAPTVIASPFHNPFSTGQNQNIFHFQNPVNKDNGPIDGWELLVKDFGTGVNFPATGVSNPFFALYNRYSATVRVFYLVVDPISGTNNGAAVTMEFDRTSTNQSALLAHASPIINATDRFSKSMSMTTPNRYTNEADYWLFADFPVAYDPCTCLFASRLRFTFSLIQTTNANLEVVLNGTSYARQIIKQAPNGVDAGIRSSALRWVDGLVTSGVSGYKDYSGFQTGINGIADFLSATNGLSTKQKQEAQLFSNLMQVGQTIPYLGGLMGVLDFLTGGGRRTAKDASGVAAFEANLTHKITGSATGELRLDIPRGDRIVKTPGSQQVGTAAVPAYDNVLGLFALLETPKVEYVQYARDYSQPYLGYEYPNPDYDPNCVPTYDEYGGSSCPAEYNFSHVGVYDYWLKQYKLSRDLKFAINPAARLVLKELSFALVADGSEAGWGVPVAASFTDPSPYADEAERLKKMGYEQETDKRVRTVFLPAGCVTETSLTMMSPATYTMPAKDAKIYLKVRAVFKRQDAQAGDQDVIYLATYHADVARSGNDPGNLKFRQEMDANQTPSQGKYHYKATAIPLPLPVLVGNNCRNVPAQTAAQIKEFCSDAKTYNPVAVTRPTLGQPAAAPAAQTAPVLACFPNPASESVRISYQLQSSTSVKLYVLDGLGHAVQTVMEKPEQASGEYTQTLDVSKLPAGLYNCVLETGQGRSSVKLAITR</sequence>
<dbReference type="InterPro" id="IPR026444">
    <property type="entry name" value="Secre_tail"/>
</dbReference>
<protein>
    <submittedName>
        <fullName evidence="3">T9SS type A sorting domain-containing protein</fullName>
    </submittedName>
</protein>
<keyword evidence="4" id="KW-1185">Reference proteome</keyword>
<evidence type="ECO:0000259" key="2">
    <source>
        <dbReference type="Pfam" id="PF18962"/>
    </source>
</evidence>
<feature type="domain" description="Secretion system C-terminal sorting" evidence="2">
    <location>
        <begin position="689"/>
        <end position="766"/>
    </location>
</feature>
<keyword evidence="1" id="KW-0732">Signal</keyword>
<evidence type="ECO:0000313" key="4">
    <source>
        <dbReference type="Proteomes" id="UP000282184"/>
    </source>
</evidence>
<dbReference type="Pfam" id="PF18962">
    <property type="entry name" value="Por_Secre_tail"/>
    <property type="match status" value="1"/>
</dbReference>
<evidence type="ECO:0000256" key="1">
    <source>
        <dbReference type="SAM" id="SignalP"/>
    </source>
</evidence>
<reference evidence="3 4" key="1">
    <citation type="submission" date="2018-12" db="EMBL/GenBank/DDBJ databases">
        <title>Hymenobacter gummosus sp. nov., isolated from a spring.</title>
        <authorList>
            <person name="Nie L."/>
        </authorList>
    </citation>
    <scope>NUCLEOTIDE SEQUENCE [LARGE SCALE GENOMIC DNA]</scope>
    <source>
        <strain evidence="3 4">KCTC 52166</strain>
    </source>
</reference>
<dbReference type="Proteomes" id="UP000282184">
    <property type="component" value="Unassembled WGS sequence"/>
</dbReference>
<dbReference type="OrthoDB" id="1160695at2"/>
<accession>A0A431U425</accession>
<organism evidence="3 4">
    <name type="scientific">Hymenobacter gummosus</name>
    <dbReference type="NCBI Taxonomy" id="1776032"/>
    <lineage>
        <taxon>Bacteria</taxon>
        <taxon>Pseudomonadati</taxon>
        <taxon>Bacteroidota</taxon>
        <taxon>Cytophagia</taxon>
        <taxon>Cytophagales</taxon>
        <taxon>Hymenobacteraceae</taxon>
        <taxon>Hymenobacter</taxon>
    </lineage>
</organism>
<comment type="caution">
    <text evidence="3">The sequence shown here is derived from an EMBL/GenBank/DDBJ whole genome shotgun (WGS) entry which is preliminary data.</text>
</comment>
<dbReference type="NCBIfam" id="TIGR04183">
    <property type="entry name" value="Por_Secre_tail"/>
    <property type="match status" value="1"/>
</dbReference>
<feature type="chain" id="PRO_5019018005" evidence="1">
    <location>
        <begin position="20"/>
        <end position="768"/>
    </location>
</feature>
<name>A0A431U425_9BACT</name>
<feature type="signal peptide" evidence="1">
    <location>
        <begin position="1"/>
        <end position="19"/>
    </location>
</feature>
<dbReference type="AlphaFoldDB" id="A0A431U425"/>
<gene>
    <name evidence="3" type="ORF">EJV47_08540</name>
</gene>